<dbReference type="Gene3D" id="3.30.70.100">
    <property type="match status" value="1"/>
</dbReference>
<dbReference type="RefSeq" id="WP_003926970.1">
    <property type="nucleotide sequence ID" value="NZ_BCTB01000004.1"/>
</dbReference>
<dbReference type="EMBL" id="BCTB01000004">
    <property type="protein sequence ID" value="GAT13910.1"/>
    <property type="molecule type" value="Genomic_DNA"/>
</dbReference>
<dbReference type="InterPro" id="IPR009799">
    <property type="entry name" value="EthD_dom"/>
</dbReference>
<name>A0A100XC75_MYCTH</name>
<reference evidence="2 3" key="1">
    <citation type="journal article" date="2016" name="Genome Announc.">
        <title>Draft Genome Sequences of Five Rapidly Growing Mycobacterium Species, M. thermoresistibile, M. fortuitum subsp. acetamidolyticum, M. canariasense, M. brisbanense, and M. novocastrense.</title>
        <authorList>
            <person name="Katahira K."/>
            <person name="Ogura Y."/>
            <person name="Gotoh Y."/>
            <person name="Hayashi T."/>
        </authorList>
    </citation>
    <scope>NUCLEOTIDE SEQUENCE [LARGE SCALE GENOMIC DNA]</scope>
    <source>
        <strain evidence="2 3">JCM6362</strain>
    </source>
</reference>
<dbReference type="AlphaFoldDB" id="A0A100XC75"/>
<accession>A0A100XC75</accession>
<proteinExistence type="predicted"/>
<dbReference type="Proteomes" id="UP000069654">
    <property type="component" value="Unassembled WGS sequence"/>
</dbReference>
<sequence>MSAQPENLPIYLFGLYRWAGTTPEEFRDHYLNKHVEIGKRIPGVAWYYTFLNREPQTGQEGAPRPDAFAVLCFESEEALREAPNSSAWADAMKDNIGFVSHFDTYSVHRVTLIPEQK</sequence>
<dbReference type="OrthoDB" id="5294870at2"/>
<reference evidence="3" key="2">
    <citation type="submission" date="2016-02" db="EMBL/GenBank/DDBJ databases">
        <title>Draft genome sequence of five rapidly growing Mycobacterium species.</title>
        <authorList>
            <person name="Katahira K."/>
            <person name="Gotou Y."/>
            <person name="Iida K."/>
            <person name="Ogura Y."/>
            <person name="Hayashi T."/>
        </authorList>
    </citation>
    <scope>NUCLEOTIDE SEQUENCE [LARGE SCALE GENOMIC DNA]</scope>
    <source>
        <strain evidence="3">JCM6362</strain>
    </source>
</reference>
<dbReference type="SUPFAM" id="SSF54909">
    <property type="entry name" value="Dimeric alpha+beta barrel"/>
    <property type="match status" value="1"/>
</dbReference>
<evidence type="ECO:0000313" key="2">
    <source>
        <dbReference type="EMBL" id="GAT13910.1"/>
    </source>
</evidence>
<dbReference type="STRING" id="1797.RMCT_0881"/>
<dbReference type="InterPro" id="IPR011008">
    <property type="entry name" value="Dimeric_a/b-barrel"/>
</dbReference>
<gene>
    <name evidence="2" type="ORF">RMCT_0881</name>
</gene>
<dbReference type="GO" id="GO:0016491">
    <property type="term" value="F:oxidoreductase activity"/>
    <property type="evidence" value="ECO:0007669"/>
    <property type="project" value="InterPro"/>
</dbReference>
<dbReference type="NCBIfam" id="TIGR02118">
    <property type="entry name" value="EthD family reductase"/>
    <property type="match status" value="1"/>
</dbReference>
<dbReference type="Pfam" id="PF07110">
    <property type="entry name" value="EthD"/>
    <property type="match status" value="1"/>
</dbReference>
<comment type="caution">
    <text evidence="2">The sequence shown here is derived from an EMBL/GenBank/DDBJ whole genome shotgun (WGS) entry which is preliminary data.</text>
</comment>
<organism evidence="2 3">
    <name type="scientific">Mycolicibacterium thermoresistibile</name>
    <name type="common">Mycobacterium thermoresistibile</name>
    <dbReference type="NCBI Taxonomy" id="1797"/>
    <lineage>
        <taxon>Bacteria</taxon>
        <taxon>Bacillati</taxon>
        <taxon>Actinomycetota</taxon>
        <taxon>Actinomycetes</taxon>
        <taxon>Mycobacteriales</taxon>
        <taxon>Mycobacteriaceae</taxon>
        <taxon>Mycolicibacterium</taxon>
    </lineage>
</organism>
<protein>
    <submittedName>
        <fullName evidence="2">Ethyl tert-butyl ether degradation EthD</fullName>
    </submittedName>
</protein>
<evidence type="ECO:0000313" key="3">
    <source>
        <dbReference type="Proteomes" id="UP000069654"/>
    </source>
</evidence>
<evidence type="ECO:0000259" key="1">
    <source>
        <dbReference type="Pfam" id="PF07110"/>
    </source>
</evidence>
<feature type="domain" description="EthD" evidence="1">
    <location>
        <begin position="20"/>
        <end position="100"/>
    </location>
</feature>